<dbReference type="Pfam" id="PF01346">
    <property type="entry name" value="FKBP_N"/>
    <property type="match status" value="1"/>
</dbReference>
<dbReference type="InterPro" id="IPR001179">
    <property type="entry name" value="PPIase_FKBP_dom"/>
</dbReference>
<evidence type="ECO:0000256" key="5">
    <source>
        <dbReference type="ARBA" id="ARBA00023235"/>
    </source>
</evidence>
<sequence length="254" mass="27227">MKKAYLATTLLAALTMTACGGAKKEESTDAPVQTEASATTESMTEAQKQSYALGASMGLYVKNRFEEQKKLGMDVSEDALVKGVKDALADNAKFTQAELQEITQAADTALRAAQQARDAKAAEENVAVGKTFLAENATKEGVITTESGLQYTVLTSSEGESPAATDVVKVHYKGTLLDGSEFDSSYSRGTPAEFPLNQVISGWTEGVQLMKVGEKFKFFIPPELAYGERATGKITPNSTLIFEVELLEIVKKGE</sequence>
<evidence type="ECO:0000256" key="10">
    <source>
        <dbReference type="SAM" id="SignalP"/>
    </source>
</evidence>
<evidence type="ECO:0000256" key="7">
    <source>
        <dbReference type="RuleBase" id="RU003915"/>
    </source>
</evidence>
<evidence type="ECO:0000259" key="11">
    <source>
        <dbReference type="PROSITE" id="PS50059"/>
    </source>
</evidence>
<keyword evidence="5 6" id="KW-0413">Isomerase</keyword>
<comment type="caution">
    <text evidence="12">The sequence shown here is derived from an EMBL/GenBank/DDBJ whole genome shotgun (WGS) entry which is preliminary data.</text>
</comment>
<dbReference type="PROSITE" id="PS51257">
    <property type="entry name" value="PROKAR_LIPOPROTEIN"/>
    <property type="match status" value="1"/>
</dbReference>
<keyword evidence="13" id="KW-1185">Reference proteome</keyword>
<feature type="signal peptide" evidence="10">
    <location>
        <begin position="1"/>
        <end position="20"/>
    </location>
</feature>
<evidence type="ECO:0000313" key="12">
    <source>
        <dbReference type="EMBL" id="GLR71425.1"/>
    </source>
</evidence>
<dbReference type="PANTHER" id="PTHR43811">
    <property type="entry name" value="FKBP-TYPE PEPTIDYL-PROLYL CIS-TRANS ISOMERASE FKPA"/>
    <property type="match status" value="1"/>
</dbReference>
<feature type="compositionally biased region" description="Low complexity" evidence="9">
    <location>
        <begin position="34"/>
        <end position="43"/>
    </location>
</feature>
<keyword evidence="4 6" id="KW-0697">Rotamase</keyword>
<dbReference type="GO" id="GO:0006457">
    <property type="term" value="P:protein folding"/>
    <property type="evidence" value="ECO:0007669"/>
    <property type="project" value="InterPro"/>
</dbReference>
<dbReference type="Proteomes" id="UP001156601">
    <property type="component" value="Unassembled WGS sequence"/>
</dbReference>
<dbReference type="InterPro" id="IPR000774">
    <property type="entry name" value="PPIase_FKBP_N"/>
</dbReference>
<evidence type="ECO:0000256" key="9">
    <source>
        <dbReference type="SAM" id="MobiDB-lite"/>
    </source>
</evidence>
<evidence type="ECO:0000256" key="2">
    <source>
        <dbReference type="ARBA" id="ARBA00006577"/>
    </source>
</evidence>
<dbReference type="InterPro" id="IPR046357">
    <property type="entry name" value="PPIase_dom_sf"/>
</dbReference>
<comment type="similarity">
    <text evidence="2 7">Belongs to the FKBP-type PPIase family.</text>
</comment>
<protein>
    <recommendedName>
        <fullName evidence="7">Peptidyl-prolyl cis-trans isomerase</fullName>
        <ecNumber evidence="7">5.2.1.8</ecNumber>
    </recommendedName>
</protein>
<dbReference type="AlphaFoldDB" id="A0AA37T4Z4"/>
<dbReference type="SUPFAM" id="SSF54534">
    <property type="entry name" value="FKBP-like"/>
    <property type="match status" value="1"/>
</dbReference>
<reference evidence="12" key="1">
    <citation type="journal article" date="2014" name="Int. J. Syst. Evol. Microbiol.">
        <title>Complete genome sequence of Corynebacterium casei LMG S-19264T (=DSM 44701T), isolated from a smear-ripened cheese.</title>
        <authorList>
            <consortium name="US DOE Joint Genome Institute (JGI-PGF)"/>
            <person name="Walter F."/>
            <person name="Albersmeier A."/>
            <person name="Kalinowski J."/>
            <person name="Ruckert C."/>
        </authorList>
    </citation>
    <scope>NUCLEOTIDE SEQUENCE</scope>
    <source>
        <strain evidence="12">NBRC 110023</strain>
    </source>
</reference>
<keyword evidence="3 10" id="KW-0732">Signal</keyword>
<dbReference type="EC" id="5.2.1.8" evidence="7"/>
<feature type="chain" id="PRO_5041201123" description="Peptidyl-prolyl cis-trans isomerase" evidence="10">
    <location>
        <begin position="21"/>
        <end position="254"/>
    </location>
</feature>
<evidence type="ECO:0000256" key="6">
    <source>
        <dbReference type="PROSITE-ProRule" id="PRU00277"/>
    </source>
</evidence>
<feature type="region of interest" description="Disordered" evidence="9">
    <location>
        <begin position="22"/>
        <end position="43"/>
    </location>
</feature>
<evidence type="ECO:0000256" key="1">
    <source>
        <dbReference type="ARBA" id="ARBA00000971"/>
    </source>
</evidence>
<organism evidence="12 13">
    <name type="scientific">Agaribacter marinus</name>
    <dbReference type="NCBI Taxonomy" id="1431249"/>
    <lineage>
        <taxon>Bacteria</taxon>
        <taxon>Pseudomonadati</taxon>
        <taxon>Pseudomonadota</taxon>
        <taxon>Gammaproteobacteria</taxon>
        <taxon>Alteromonadales</taxon>
        <taxon>Alteromonadaceae</taxon>
        <taxon>Agaribacter</taxon>
    </lineage>
</organism>
<dbReference type="Pfam" id="PF00254">
    <property type="entry name" value="FKBP_C"/>
    <property type="match status" value="1"/>
</dbReference>
<dbReference type="EMBL" id="BSOT01000006">
    <property type="protein sequence ID" value="GLR71425.1"/>
    <property type="molecule type" value="Genomic_DNA"/>
</dbReference>
<dbReference type="PROSITE" id="PS50059">
    <property type="entry name" value="FKBP_PPIASE"/>
    <property type="match status" value="1"/>
</dbReference>
<dbReference type="Gene3D" id="1.10.287.460">
    <property type="entry name" value="Peptidyl-prolyl cis-trans isomerase, FKBP-type, N-terminal domain"/>
    <property type="match status" value="1"/>
</dbReference>
<evidence type="ECO:0000313" key="13">
    <source>
        <dbReference type="Proteomes" id="UP001156601"/>
    </source>
</evidence>
<dbReference type="RefSeq" id="WP_284217784.1">
    <property type="nucleotide sequence ID" value="NZ_BSOT01000006.1"/>
</dbReference>
<reference evidence="12" key="2">
    <citation type="submission" date="2023-01" db="EMBL/GenBank/DDBJ databases">
        <title>Draft genome sequence of Agaribacter marinus strain NBRC 110023.</title>
        <authorList>
            <person name="Sun Q."/>
            <person name="Mori K."/>
        </authorList>
    </citation>
    <scope>NUCLEOTIDE SEQUENCE</scope>
    <source>
        <strain evidence="12">NBRC 110023</strain>
    </source>
</reference>
<proteinExistence type="inferred from homology"/>
<keyword evidence="8" id="KW-0175">Coiled coil</keyword>
<feature type="coiled-coil region" evidence="8">
    <location>
        <begin position="85"/>
        <end position="119"/>
    </location>
</feature>
<dbReference type="Gene3D" id="3.10.50.40">
    <property type="match status" value="1"/>
</dbReference>
<dbReference type="FunFam" id="3.10.50.40:FF:000045">
    <property type="entry name" value="Peptidyl-prolyl cis-trans isomerase"/>
    <property type="match status" value="1"/>
</dbReference>
<evidence type="ECO:0000256" key="4">
    <source>
        <dbReference type="ARBA" id="ARBA00023110"/>
    </source>
</evidence>
<dbReference type="NCBIfam" id="NF008150">
    <property type="entry name" value="PRK10902.1"/>
    <property type="match status" value="1"/>
</dbReference>
<name>A0AA37T4Z4_9ALTE</name>
<feature type="domain" description="PPIase FKBP-type" evidence="11">
    <location>
        <begin position="165"/>
        <end position="250"/>
    </location>
</feature>
<comment type="catalytic activity">
    <reaction evidence="1 6 7">
        <text>[protein]-peptidylproline (omega=180) = [protein]-peptidylproline (omega=0)</text>
        <dbReference type="Rhea" id="RHEA:16237"/>
        <dbReference type="Rhea" id="RHEA-COMP:10747"/>
        <dbReference type="Rhea" id="RHEA-COMP:10748"/>
        <dbReference type="ChEBI" id="CHEBI:83833"/>
        <dbReference type="ChEBI" id="CHEBI:83834"/>
        <dbReference type="EC" id="5.2.1.8"/>
    </reaction>
</comment>
<evidence type="ECO:0000256" key="3">
    <source>
        <dbReference type="ARBA" id="ARBA00022729"/>
    </source>
</evidence>
<gene>
    <name evidence="12" type="primary">fklB_1</name>
    <name evidence="12" type="ORF">GCM10007852_23330</name>
</gene>
<evidence type="ECO:0000256" key="8">
    <source>
        <dbReference type="SAM" id="Coils"/>
    </source>
</evidence>
<dbReference type="PANTHER" id="PTHR43811:SF19">
    <property type="entry name" value="39 KDA FK506-BINDING NUCLEAR PROTEIN"/>
    <property type="match status" value="1"/>
</dbReference>
<accession>A0AA37T4Z4</accession>
<dbReference type="GO" id="GO:0003755">
    <property type="term" value="F:peptidyl-prolyl cis-trans isomerase activity"/>
    <property type="evidence" value="ECO:0007669"/>
    <property type="project" value="UniProtKB-UniRule"/>
</dbReference>
<dbReference type="InterPro" id="IPR036944">
    <property type="entry name" value="PPIase_FKBP_N_sf"/>
</dbReference>